<feature type="compositionally biased region" description="Basic residues" evidence="1">
    <location>
        <begin position="1"/>
        <end position="21"/>
    </location>
</feature>
<keyword evidence="2" id="KW-1185">Reference proteome</keyword>
<evidence type="ECO:0000313" key="2">
    <source>
        <dbReference type="Proteomes" id="UP000887581"/>
    </source>
</evidence>
<reference evidence="3" key="1">
    <citation type="submission" date="2022-11" db="UniProtKB">
        <authorList>
            <consortium name="WormBaseParasite"/>
        </authorList>
    </citation>
    <scope>IDENTIFICATION</scope>
</reference>
<dbReference type="WBParaSite" id="sdigi.contig802.g9791.t1">
    <property type="protein sequence ID" value="sdigi.contig802.g9791.t1"/>
    <property type="gene ID" value="sdigi.contig802.g9791"/>
</dbReference>
<accession>A0A915Q7D4</accession>
<feature type="compositionally biased region" description="Low complexity" evidence="1">
    <location>
        <begin position="36"/>
        <end position="57"/>
    </location>
</feature>
<dbReference type="Proteomes" id="UP000887581">
    <property type="component" value="Unplaced"/>
</dbReference>
<evidence type="ECO:0000256" key="1">
    <source>
        <dbReference type="SAM" id="MobiDB-lite"/>
    </source>
</evidence>
<feature type="region of interest" description="Disordered" evidence="1">
    <location>
        <begin position="1"/>
        <end position="84"/>
    </location>
</feature>
<name>A0A915Q7D4_9BILA</name>
<protein>
    <submittedName>
        <fullName evidence="3">Uncharacterized protein</fullName>
    </submittedName>
</protein>
<sequence>MPTTTRRRRSRTIRPIPKRSIRGQLEPLVRRRLRSRPSTSSHSRSTRSGSSSSSSLSSRRRSHGRQRQKRLTPRVSRKRTTSVIPLYGTNGTMVIGYVRRCRSGVKLCRRDD</sequence>
<organism evidence="2 3">
    <name type="scientific">Setaria digitata</name>
    <dbReference type="NCBI Taxonomy" id="48799"/>
    <lineage>
        <taxon>Eukaryota</taxon>
        <taxon>Metazoa</taxon>
        <taxon>Ecdysozoa</taxon>
        <taxon>Nematoda</taxon>
        <taxon>Chromadorea</taxon>
        <taxon>Rhabditida</taxon>
        <taxon>Spirurina</taxon>
        <taxon>Spiruromorpha</taxon>
        <taxon>Filarioidea</taxon>
        <taxon>Setariidae</taxon>
        <taxon>Setaria</taxon>
    </lineage>
</organism>
<feature type="compositionally biased region" description="Basic residues" evidence="1">
    <location>
        <begin position="58"/>
        <end position="80"/>
    </location>
</feature>
<dbReference type="AlphaFoldDB" id="A0A915Q7D4"/>
<evidence type="ECO:0000313" key="3">
    <source>
        <dbReference type="WBParaSite" id="sdigi.contig802.g9791.t1"/>
    </source>
</evidence>
<proteinExistence type="predicted"/>